<dbReference type="Proteomes" id="UP000273145">
    <property type="component" value="Chromosome"/>
</dbReference>
<evidence type="ECO:0000256" key="1">
    <source>
        <dbReference type="ARBA" id="ARBA00006354"/>
    </source>
</evidence>
<feature type="domain" description="AAA+ ATPase" evidence="4">
    <location>
        <begin position="250"/>
        <end position="436"/>
    </location>
</feature>
<evidence type="ECO:0000256" key="2">
    <source>
        <dbReference type="ARBA" id="ARBA00022741"/>
    </source>
</evidence>
<dbReference type="Gene3D" id="3.30.230.10">
    <property type="match status" value="1"/>
</dbReference>
<keyword evidence="2" id="KW-0547">Nucleotide-binding</keyword>
<proteinExistence type="inferred from homology"/>
<dbReference type="InterPro" id="IPR014721">
    <property type="entry name" value="Ribsml_uS5_D2-typ_fold_subgr"/>
</dbReference>
<dbReference type="GO" id="GO:0005524">
    <property type="term" value="F:ATP binding"/>
    <property type="evidence" value="ECO:0007669"/>
    <property type="project" value="UniProtKB-KW"/>
</dbReference>
<dbReference type="PRINTS" id="PR01657">
    <property type="entry name" value="MCMFAMILY"/>
</dbReference>
<keyword evidence="3 5" id="KW-0067">ATP-binding</keyword>
<dbReference type="SMART" id="SM00382">
    <property type="entry name" value="AAA"/>
    <property type="match status" value="1"/>
</dbReference>
<evidence type="ECO:0000259" key="4">
    <source>
        <dbReference type="SMART" id="SM00382"/>
    </source>
</evidence>
<dbReference type="InterPro" id="IPR025158">
    <property type="entry name" value="Mg_chelat-rel_C"/>
</dbReference>
<evidence type="ECO:0000313" key="6">
    <source>
        <dbReference type="Proteomes" id="UP000273145"/>
    </source>
</evidence>
<organism evidence="5 6">
    <name type="scientific">Paenibacillus lentus</name>
    <dbReference type="NCBI Taxonomy" id="1338368"/>
    <lineage>
        <taxon>Bacteria</taxon>
        <taxon>Bacillati</taxon>
        <taxon>Bacillota</taxon>
        <taxon>Bacilli</taxon>
        <taxon>Bacillales</taxon>
        <taxon>Paenibacillaceae</taxon>
        <taxon>Paenibacillus</taxon>
    </lineage>
</organism>
<dbReference type="KEGG" id="plen:EIM92_17920"/>
<dbReference type="Pfam" id="PF01078">
    <property type="entry name" value="Mg_chelatase"/>
    <property type="match status" value="1"/>
</dbReference>
<dbReference type="InterPro" id="IPR004482">
    <property type="entry name" value="Mg_chelat-rel"/>
</dbReference>
<dbReference type="Pfam" id="PF13541">
    <property type="entry name" value="ChlI"/>
    <property type="match status" value="1"/>
</dbReference>
<sequence>MYEKLFSACLYGIDGRLIEVEVDLSNGIPQTMVVGLPDSAVREAVERVRSAIKNCGYSYPLQRVTINLAPADLRKEGSAFDLAIALGILAASKQIVLPENERILMIGELSLDGSLRPVHGVISMVDLAKRQGFDGILLPIANAEEAMLISGISIYGMNHLNDLTATVDISNPENKISSHGKAFPKEHSNLKQTSSLSKNRTLVITSFKHLQASKGESSSLLSPAIPSVEDYSDVLGQRHVKRALTIAAAGRHNIMLIGPPGTGKTMLIRRLPSILPALTEEEALEVTKIYSSAGKFTDMESGLIRSRPFRSPHHTISAAGLVGGGGIPKAGEVSLAHHGILFLDELPEFARTALEVLRQPLEEREVTISRTRAAFTFPASFLLAVSLNPCPCGYLGAEPPLPRCTCSPFRVAQYRERISGPLLDRIDMHVEVPRPVSWLTDQQPLSSEEMKNAVLRAQHNQQQRYARLEICYNSELNGRTLRKYANISKEAEQLLQSTFQTVGLSMRAYDRIIKLSRTIADLEGSDRIAVSHIAEAIQYRQLDRQVTDMMND</sequence>
<dbReference type="InterPro" id="IPR003593">
    <property type="entry name" value="AAA+_ATPase"/>
</dbReference>
<dbReference type="OrthoDB" id="9813147at2"/>
<dbReference type="InterPro" id="IPR027417">
    <property type="entry name" value="P-loop_NTPase"/>
</dbReference>
<keyword evidence="6" id="KW-1185">Reference proteome</keyword>
<dbReference type="SUPFAM" id="SSF54211">
    <property type="entry name" value="Ribosomal protein S5 domain 2-like"/>
    <property type="match status" value="1"/>
</dbReference>
<dbReference type="EMBL" id="CP034248">
    <property type="protein sequence ID" value="AZK47808.1"/>
    <property type="molecule type" value="Genomic_DNA"/>
</dbReference>
<dbReference type="NCBIfam" id="TIGR00368">
    <property type="entry name" value="YifB family Mg chelatase-like AAA ATPase"/>
    <property type="match status" value="1"/>
</dbReference>
<dbReference type="AlphaFoldDB" id="A0A3S8RY14"/>
<dbReference type="Pfam" id="PF13335">
    <property type="entry name" value="Mg_chelatase_C"/>
    <property type="match status" value="1"/>
</dbReference>
<dbReference type="InterPro" id="IPR001208">
    <property type="entry name" value="MCM_dom"/>
</dbReference>
<dbReference type="PANTHER" id="PTHR32039">
    <property type="entry name" value="MAGNESIUM-CHELATASE SUBUNIT CHLI"/>
    <property type="match status" value="1"/>
</dbReference>
<dbReference type="GO" id="GO:0003677">
    <property type="term" value="F:DNA binding"/>
    <property type="evidence" value="ECO:0007669"/>
    <property type="project" value="InterPro"/>
</dbReference>
<gene>
    <name evidence="5" type="ORF">EIM92_17920</name>
</gene>
<accession>A0A3S8RY14</accession>
<dbReference type="InterPro" id="IPR000523">
    <property type="entry name" value="Mg_chelatse_chII-like_cat_dom"/>
</dbReference>
<dbReference type="InterPro" id="IPR020568">
    <property type="entry name" value="Ribosomal_Su5_D2-typ_SF"/>
</dbReference>
<dbReference type="InterPro" id="IPR045006">
    <property type="entry name" value="CHLI-like"/>
</dbReference>
<comment type="similarity">
    <text evidence="1">Belongs to the Mg-chelatase subunits D/I family. ComM subfamily.</text>
</comment>
<dbReference type="SUPFAM" id="SSF52540">
    <property type="entry name" value="P-loop containing nucleoside triphosphate hydrolases"/>
    <property type="match status" value="1"/>
</dbReference>
<dbReference type="PANTHER" id="PTHR32039:SF7">
    <property type="entry name" value="COMPETENCE PROTEIN COMM"/>
    <property type="match status" value="1"/>
</dbReference>
<evidence type="ECO:0000313" key="5">
    <source>
        <dbReference type="EMBL" id="AZK47808.1"/>
    </source>
</evidence>
<dbReference type="RefSeq" id="WP_125083974.1">
    <property type="nucleotide sequence ID" value="NZ_CP034248.1"/>
</dbReference>
<evidence type="ECO:0000256" key="3">
    <source>
        <dbReference type="ARBA" id="ARBA00022840"/>
    </source>
</evidence>
<dbReference type="Gene3D" id="3.40.50.300">
    <property type="entry name" value="P-loop containing nucleotide triphosphate hydrolases"/>
    <property type="match status" value="1"/>
</dbReference>
<name>A0A3S8RY14_9BACL</name>
<protein>
    <submittedName>
        <fullName evidence="5">ATP-binding protein</fullName>
    </submittedName>
</protein>
<reference evidence="5 6" key="1">
    <citation type="submission" date="2018-11" db="EMBL/GenBank/DDBJ databases">
        <title>Genome sequencing of Paenibacillus lentus DSM25539(T).</title>
        <authorList>
            <person name="Kook J.-K."/>
            <person name="Park S.-N."/>
            <person name="Lim Y.K."/>
        </authorList>
    </citation>
    <scope>NUCLEOTIDE SEQUENCE [LARGE SCALE GENOMIC DNA]</scope>
    <source>
        <strain evidence="5 6">DSM 25539</strain>
    </source>
</reference>